<organism evidence="9 10">
    <name type="scientific">Syphacia muris</name>
    <dbReference type="NCBI Taxonomy" id="451379"/>
    <lineage>
        <taxon>Eukaryota</taxon>
        <taxon>Metazoa</taxon>
        <taxon>Ecdysozoa</taxon>
        <taxon>Nematoda</taxon>
        <taxon>Chromadorea</taxon>
        <taxon>Rhabditida</taxon>
        <taxon>Spirurina</taxon>
        <taxon>Oxyuridomorpha</taxon>
        <taxon>Oxyuroidea</taxon>
        <taxon>Oxyuridae</taxon>
        <taxon>Syphacia</taxon>
    </lineage>
</organism>
<dbReference type="PANTHER" id="PTHR13032">
    <property type="entry name" value="MITOCHONDRIAL IMPORT INNER MEMBRANE TRANSLOCASE SUBUNIT TIM21"/>
    <property type="match status" value="1"/>
</dbReference>
<comment type="subunit">
    <text evidence="8">Component of the TIM23 complex.</text>
</comment>
<reference evidence="10" key="1">
    <citation type="submission" date="2017-02" db="UniProtKB">
        <authorList>
            <consortium name="WormBaseParasite"/>
        </authorList>
    </citation>
    <scope>IDENTIFICATION</scope>
</reference>
<dbReference type="AlphaFoldDB" id="A0A0N5AR02"/>
<accession>A0A0N5AR02</accession>
<dbReference type="Gene3D" id="3.10.450.320">
    <property type="entry name" value="Mitochondrial import inner membrane translocase subunit Tim21"/>
    <property type="match status" value="1"/>
</dbReference>
<comment type="subcellular location">
    <subcellularLocation>
        <location evidence="8">Mitochondrion inner membrane</location>
        <topology evidence="8">Single-pass membrane protein</topology>
    </subcellularLocation>
    <subcellularLocation>
        <location evidence="1">Mitochondrion membrane</location>
        <topology evidence="1">Single-pass membrane protein</topology>
    </subcellularLocation>
</comment>
<keyword evidence="7 8" id="KW-0472">Membrane</keyword>
<keyword evidence="5 8" id="KW-1133">Transmembrane helix</keyword>
<keyword evidence="4" id="KW-0809">Transit peptide</keyword>
<evidence type="ECO:0000313" key="9">
    <source>
        <dbReference type="Proteomes" id="UP000046393"/>
    </source>
</evidence>
<proteinExistence type="inferred from homology"/>
<evidence type="ECO:0000256" key="4">
    <source>
        <dbReference type="ARBA" id="ARBA00022946"/>
    </source>
</evidence>
<evidence type="ECO:0000313" key="10">
    <source>
        <dbReference type="WBParaSite" id="SMUV_0000713201-mRNA-1"/>
    </source>
</evidence>
<keyword evidence="8" id="KW-0653">Protein transport</keyword>
<keyword evidence="8" id="KW-0811">Translocation</keyword>
<keyword evidence="8" id="KW-0999">Mitochondrion inner membrane</keyword>
<evidence type="ECO:0000256" key="6">
    <source>
        <dbReference type="ARBA" id="ARBA00023128"/>
    </source>
</evidence>
<evidence type="ECO:0000256" key="3">
    <source>
        <dbReference type="ARBA" id="ARBA00022692"/>
    </source>
</evidence>
<evidence type="ECO:0000256" key="2">
    <source>
        <dbReference type="ARBA" id="ARBA00010867"/>
    </source>
</evidence>
<dbReference type="InterPro" id="IPR013261">
    <property type="entry name" value="Tim21"/>
</dbReference>
<name>A0A0N5AR02_9BILA</name>
<keyword evidence="8" id="KW-0813">Transport</keyword>
<dbReference type="STRING" id="451379.A0A0N5AR02"/>
<keyword evidence="9" id="KW-1185">Reference proteome</keyword>
<dbReference type="InterPro" id="IPR038552">
    <property type="entry name" value="Tim21_IMS_sf"/>
</dbReference>
<protein>
    <recommendedName>
        <fullName evidence="8">Mitochondrial import inner membrane translocase subunit Tim21</fullName>
    </recommendedName>
</protein>
<evidence type="ECO:0000256" key="5">
    <source>
        <dbReference type="ARBA" id="ARBA00022989"/>
    </source>
</evidence>
<evidence type="ECO:0000256" key="7">
    <source>
        <dbReference type="ARBA" id="ARBA00023136"/>
    </source>
</evidence>
<dbReference type="PANTHER" id="PTHR13032:SF6">
    <property type="entry name" value="MITOCHONDRIAL IMPORT INNER MEMBRANE TRANSLOCASE SUBUNIT TIM21"/>
    <property type="match status" value="1"/>
</dbReference>
<keyword evidence="6 8" id="KW-0496">Mitochondrion</keyword>
<evidence type="ECO:0000256" key="8">
    <source>
        <dbReference type="RuleBase" id="RU367142"/>
    </source>
</evidence>
<dbReference type="WBParaSite" id="SMUV_0000713201-mRNA-1">
    <property type="protein sequence ID" value="SMUV_0000713201-mRNA-1"/>
    <property type="gene ID" value="SMUV_0000713201"/>
</dbReference>
<dbReference type="GO" id="GO:0030150">
    <property type="term" value="P:protein import into mitochondrial matrix"/>
    <property type="evidence" value="ECO:0007669"/>
    <property type="project" value="UniProtKB-UniRule"/>
</dbReference>
<comment type="function">
    <text evidence="8">Essential component of the TIM23 complex, a complex that mediates the translocation of transit peptide-containing proteins across the mitochondrial inner membrane.</text>
</comment>
<keyword evidence="3 8" id="KW-0812">Transmembrane</keyword>
<dbReference type="Proteomes" id="UP000046393">
    <property type="component" value="Unplaced"/>
</dbReference>
<feature type="transmembrane region" description="Helical" evidence="8">
    <location>
        <begin position="81"/>
        <end position="101"/>
    </location>
</feature>
<dbReference type="GO" id="GO:0005744">
    <property type="term" value="C:TIM23 mitochondrial import inner membrane translocase complex"/>
    <property type="evidence" value="ECO:0007669"/>
    <property type="project" value="UniProtKB-UniRule"/>
</dbReference>
<dbReference type="Pfam" id="PF08294">
    <property type="entry name" value="TIM21"/>
    <property type="match status" value="1"/>
</dbReference>
<comment type="similarity">
    <text evidence="2 8">Belongs to the TIM21 family.</text>
</comment>
<evidence type="ECO:0000256" key="1">
    <source>
        <dbReference type="ARBA" id="ARBA00004304"/>
    </source>
</evidence>
<sequence>MEFLRSAAILRSRLVRGCVFLSFLTSSRSSAIRLSSTVANDQPKKAVAKQQRSILEEILVKKEQQPKTTTQKIVQKAENTFFYAILAASVAALGMLGYVLFEQFFTYESPERVYSSALSIVRADERCQELFGSTIAGYGEDSGRGRRRHVAHQKYEKNGKQRMRVLFHLQGSKGKGIAQAEMEKDGSWQWRFLLVQTEGRHPEAHVLIDNREPE</sequence>